<dbReference type="InterPro" id="IPR036291">
    <property type="entry name" value="NAD(P)-bd_dom_sf"/>
</dbReference>
<dbReference type="InterPro" id="IPR002347">
    <property type="entry name" value="SDR_fam"/>
</dbReference>
<accession>A0AA87RET7</accession>
<dbReference type="Proteomes" id="UP000321749">
    <property type="component" value="Unassembled WGS sequence"/>
</dbReference>
<evidence type="ECO:0000313" key="5">
    <source>
        <dbReference type="Proteomes" id="UP000321749"/>
    </source>
</evidence>
<evidence type="ECO:0000256" key="1">
    <source>
        <dbReference type="ARBA" id="ARBA00006484"/>
    </source>
</evidence>
<protein>
    <submittedName>
        <fullName evidence="4">Dehydrogenase</fullName>
    </submittedName>
</protein>
<dbReference type="Pfam" id="PF00106">
    <property type="entry name" value="adh_short"/>
    <property type="match status" value="1"/>
</dbReference>
<evidence type="ECO:0000256" key="3">
    <source>
        <dbReference type="SAM" id="MobiDB-lite"/>
    </source>
</evidence>
<organism evidence="4 5">
    <name type="scientific">Agrococcus baldri</name>
    <dbReference type="NCBI Taxonomy" id="153730"/>
    <lineage>
        <taxon>Bacteria</taxon>
        <taxon>Bacillati</taxon>
        <taxon>Actinomycetota</taxon>
        <taxon>Actinomycetes</taxon>
        <taxon>Micrococcales</taxon>
        <taxon>Microbacteriaceae</taxon>
        <taxon>Agrococcus</taxon>
    </lineage>
</organism>
<dbReference type="Gene3D" id="3.40.50.720">
    <property type="entry name" value="NAD(P)-binding Rossmann-like Domain"/>
    <property type="match status" value="1"/>
</dbReference>
<feature type="compositionally biased region" description="Basic and acidic residues" evidence="3">
    <location>
        <begin position="40"/>
        <end position="51"/>
    </location>
</feature>
<dbReference type="PROSITE" id="PS00061">
    <property type="entry name" value="ADH_SHORT"/>
    <property type="match status" value="1"/>
</dbReference>
<reference evidence="4 5" key="1">
    <citation type="submission" date="2019-07" db="EMBL/GenBank/DDBJ databases">
        <title>Whole genome shotgun sequence of Agrococcus baldri NBRC 103055.</title>
        <authorList>
            <person name="Hosoyama A."/>
            <person name="Uohara A."/>
            <person name="Ohji S."/>
            <person name="Ichikawa N."/>
        </authorList>
    </citation>
    <scope>NUCLEOTIDE SEQUENCE [LARGE SCALE GENOMIC DNA]</scope>
    <source>
        <strain evidence="4 5">NBRC 103055</strain>
    </source>
</reference>
<dbReference type="GO" id="GO:0016491">
    <property type="term" value="F:oxidoreductase activity"/>
    <property type="evidence" value="ECO:0007669"/>
    <property type="project" value="UniProtKB-KW"/>
</dbReference>
<dbReference type="EMBL" id="BJUU01000026">
    <property type="protein sequence ID" value="GEK81412.1"/>
    <property type="molecule type" value="Genomic_DNA"/>
</dbReference>
<sequence>MSHAGMHALSADLVHALVMEGVGDGRSRRPPSLAAGSVRGMDERPPQLPDDLRAGRIPSQSGRTWLVTGATNGIGREVMRAAARAGARVILPARDAERGAEVEAELRAIGAQARVLPLDLADLASIRAFAEALDEPVDVLVNNAGAVTPRRRETRDGFELVLGTNLLGPFALTCQIADRVRGRVVVVGSGAHRAGRIDARDPHFRHRRWSISAAYAQSKLGDMLWARALQRRLQLRGSGVDVQLAHPGWSHTNIQNVTGVALLDRIVTEVTRPIAQPPAAGALPLLAAAVAELPPLTYLGPDGWRRWRGRPAGEQPSALARDDSAADAVWALCARETGVDLPGTG</sequence>
<dbReference type="PANTHER" id="PTHR43157:SF31">
    <property type="entry name" value="PHOSPHATIDYLINOSITOL-GLYCAN BIOSYNTHESIS CLASS F PROTEIN"/>
    <property type="match status" value="1"/>
</dbReference>
<keyword evidence="2" id="KW-0560">Oxidoreductase</keyword>
<comment type="caution">
    <text evidence="4">The sequence shown here is derived from an EMBL/GenBank/DDBJ whole genome shotgun (WGS) entry which is preliminary data.</text>
</comment>
<dbReference type="PANTHER" id="PTHR43157">
    <property type="entry name" value="PHOSPHATIDYLINOSITOL-GLYCAN BIOSYNTHESIS CLASS F PROTEIN-RELATED"/>
    <property type="match status" value="1"/>
</dbReference>
<feature type="region of interest" description="Disordered" evidence="3">
    <location>
        <begin position="22"/>
        <end position="51"/>
    </location>
</feature>
<dbReference type="AlphaFoldDB" id="A0AA87RET7"/>
<dbReference type="PRINTS" id="PR00081">
    <property type="entry name" value="GDHRDH"/>
</dbReference>
<evidence type="ECO:0000256" key="2">
    <source>
        <dbReference type="ARBA" id="ARBA00023002"/>
    </source>
</evidence>
<dbReference type="SUPFAM" id="SSF51735">
    <property type="entry name" value="NAD(P)-binding Rossmann-fold domains"/>
    <property type="match status" value="1"/>
</dbReference>
<keyword evidence="5" id="KW-1185">Reference proteome</keyword>
<evidence type="ECO:0000313" key="4">
    <source>
        <dbReference type="EMBL" id="GEK81412.1"/>
    </source>
</evidence>
<dbReference type="InterPro" id="IPR020904">
    <property type="entry name" value="Sc_DH/Rdtase_CS"/>
</dbReference>
<proteinExistence type="inferred from homology"/>
<comment type="similarity">
    <text evidence="1">Belongs to the short-chain dehydrogenases/reductases (SDR) family.</text>
</comment>
<gene>
    <name evidence="4" type="ORF">ABA31_27630</name>
</gene>
<name>A0AA87RET7_9MICO</name>